<dbReference type="InterPro" id="IPR015671">
    <property type="entry name" value="GSCR1_dom"/>
</dbReference>
<dbReference type="OrthoDB" id="6515463at2759"/>
<feature type="region of interest" description="Disordered" evidence="1">
    <location>
        <begin position="279"/>
        <end position="311"/>
    </location>
</feature>
<sequence length="1313" mass="139246">MNFGQTMSAPMIANNTALRVSVAHVVMLAMDDVGRCLLDVIDDPQLLQSFLENTNGAIGRENLHNSLHNNPNHKSIASVKPIDPKLAANISIATQFSDTKQVDHVTSSGGNRSPLQSINKPTSGQLVIDEKQTINMVSSSVGLIPVSALSNAVTATSLSIAQPTLTAYTTTASVGQMSTTMRTSAQGWPPTQFQLANPRGGGALTVQMPQQFLLPPGAMQMTGPGGIQQLVLTRPGVPHGGIPPGIQPGQLVQIIQTPSGPQILPTNPTATVQSIVSTSVTTKSSSTTSSSRSNKQILPKPPGSSVSATNAVTTNSNNKCQQMTQQNTLKVINSLPNAPQFASAQIPTSGAAGHQTQQILIGPGGHPVISGPQGTFLLNHMIPGIGGQPILINGNLGNGIPNSFQLTLRPNTSHGSSMMTMSNGLTAPLMSASENNTNILNALNANVAKQTPTQSPQPQTFVIPNHSTAVSSAAPGMVVTNAGRPAPNIIFTRPQMMGAPQSQPQGQQFLQLQTPNGPILVALQTQPQLIPQQQASASQPTHGIQLGNHMIPIGAQHMSSQLAPNLNASIQTAAAHPALHALLTHTDNTSGQTVIQTSVPSVVTSNTHVILTSQPQIITRPQLQQSQSQQLKHSSAPSLNLAELLKEHGILPESSPPSSPTNNSLTDITTGAIHSELIHPTQQSHQTVLMVPSGPNQPPNIVLTQNPVQATAPPQLRLALGPDGSVILQPHITTNTNGLVPQIQSQFISNSNNLKFNESLKDSSGLGSSQPSPDSTTPSIDSTSTSSTNATLSQTTTTSTTTTPSAIGQNTSTTSTSALLDQLNTGPAVKVPDIVASLALTHHSSTGPAVTEESKPIQSQTALIPLTVQNINNSLEQQKQTILTIPVQSGDNNVVQNGSNGSSNAVIRIGSCDTIPTSLVLTTTPTTVFASPPPKTLTTGPIAPIPTVLSSSTGTVSVTGTTTTVIDHNGVPMIQVSPNNQEFLQRLDTQLKNLLLLKSPTNQQKELLQELLSLQQKLNVARSKNTSDDQKLILTTASTINISPQTQQALQSSPNNQMSIDSQSQQQTPQNVHLMNLLKQTPVNQSSASQIRLLTPASAAPVNGTATIQVGNQLITFTTPVKQQLQNLKSIQTSNQTISKPQLSAPTPTVILRYHTPTPTTSSTLVTTSTTTKPSIIKNDTQDKERRNAKILKSIQQQLNVDQNAALKPDTKKPFNSRDDACKRLLRYHVFNAPVMSTSDMDKSDRLFEMVSQHLLHKKQQLFDKFRVLLLKQSMKETPSSEHVMIDRMFINEEMSSLKADRETVAEGKCIIK</sequence>
<feature type="region of interest" description="Disordered" evidence="1">
    <location>
        <begin position="101"/>
        <end position="120"/>
    </location>
</feature>
<feature type="region of interest" description="Disordered" evidence="1">
    <location>
        <begin position="758"/>
        <end position="812"/>
    </location>
</feature>
<dbReference type="Pfam" id="PF15249">
    <property type="entry name" value="GLTSCR1"/>
    <property type="match status" value="1"/>
</dbReference>
<keyword evidence="4" id="KW-1185">Reference proteome</keyword>
<organism evidence="3">
    <name type="scientific">Medioppia subpectinata</name>
    <dbReference type="NCBI Taxonomy" id="1979941"/>
    <lineage>
        <taxon>Eukaryota</taxon>
        <taxon>Metazoa</taxon>
        <taxon>Ecdysozoa</taxon>
        <taxon>Arthropoda</taxon>
        <taxon>Chelicerata</taxon>
        <taxon>Arachnida</taxon>
        <taxon>Acari</taxon>
        <taxon>Acariformes</taxon>
        <taxon>Sarcoptiformes</taxon>
        <taxon>Oribatida</taxon>
        <taxon>Brachypylina</taxon>
        <taxon>Oppioidea</taxon>
        <taxon>Oppiidae</taxon>
        <taxon>Medioppia</taxon>
    </lineage>
</organism>
<evidence type="ECO:0000256" key="1">
    <source>
        <dbReference type="SAM" id="MobiDB-lite"/>
    </source>
</evidence>
<feature type="compositionally biased region" description="Low complexity" evidence="1">
    <location>
        <begin position="279"/>
        <end position="293"/>
    </location>
</feature>
<name>A0A7R9KL19_9ACAR</name>
<evidence type="ECO:0000313" key="3">
    <source>
        <dbReference type="EMBL" id="CAD7624796.1"/>
    </source>
</evidence>
<feature type="compositionally biased region" description="Low complexity" evidence="1">
    <location>
        <begin position="1156"/>
        <end position="1175"/>
    </location>
</feature>
<accession>A0A7R9KL19</accession>
<evidence type="ECO:0000259" key="2">
    <source>
        <dbReference type="Pfam" id="PF15249"/>
    </source>
</evidence>
<protein>
    <recommendedName>
        <fullName evidence="2">GLTSCR protein conserved domain-containing protein</fullName>
    </recommendedName>
</protein>
<dbReference type="EMBL" id="OC857149">
    <property type="protein sequence ID" value="CAD7624796.1"/>
    <property type="molecule type" value="Genomic_DNA"/>
</dbReference>
<reference evidence="3" key="1">
    <citation type="submission" date="2020-11" db="EMBL/GenBank/DDBJ databases">
        <authorList>
            <person name="Tran Van P."/>
        </authorList>
    </citation>
    <scope>NUCLEOTIDE SEQUENCE</scope>
</reference>
<proteinExistence type="predicted"/>
<feature type="domain" description="GLTSCR protein conserved" evidence="2">
    <location>
        <begin position="1202"/>
        <end position="1302"/>
    </location>
</feature>
<evidence type="ECO:0000313" key="4">
    <source>
        <dbReference type="Proteomes" id="UP000759131"/>
    </source>
</evidence>
<dbReference type="Proteomes" id="UP000759131">
    <property type="component" value="Unassembled WGS sequence"/>
</dbReference>
<dbReference type="EMBL" id="CAJPIZ010002574">
    <property type="protein sequence ID" value="CAG2105226.1"/>
    <property type="molecule type" value="Genomic_DNA"/>
</dbReference>
<feature type="region of interest" description="Disordered" evidence="1">
    <location>
        <begin position="1156"/>
        <end position="1184"/>
    </location>
</feature>
<feature type="region of interest" description="Disordered" evidence="1">
    <location>
        <begin position="1045"/>
        <end position="1068"/>
    </location>
</feature>
<gene>
    <name evidence="3" type="ORF">OSB1V03_LOCUS5236</name>
</gene>
<feature type="compositionally biased region" description="Low complexity" evidence="1">
    <location>
        <begin position="768"/>
        <end position="807"/>
    </location>
</feature>